<organism evidence="3 4">
    <name type="scientific">SAR86 cluster bacterium SAR86B</name>
    <dbReference type="NCBI Taxonomy" id="1123867"/>
    <lineage>
        <taxon>Bacteria</taxon>
        <taxon>Pseudomonadati</taxon>
        <taxon>Pseudomonadota</taxon>
        <taxon>Gammaproteobacteria</taxon>
        <taxon>SAR86 cluster</taxon>
    </lineage>
</organism>
<dbReference type="AlphaFoldDB" id="J5KB61"/>
<dbReference type="InterPro" id="IPR036291">
    <property type="entry name" value="NAD(P)-bd_dom_sf"/>
</dbReference>
<evidence type="ECO:0000256" key="2">
    <source>
        <dbReference type="ARBA" id="ARBA00023002"/>
    </source>
</evidence>
<dbReference type="GO" id="GO:0009062">
    <property type="term" value="P:fatty acid catabolic process"/>
    <property type="evidence" value="ECO:0007669"/>
    <property type="project" value="InterPro"/>
</dbReference>
<accession>J5KB61</accession>
<dbReference type="InterPro" id="IPR045017">
    <property type="entry name" value="DECR2-like"/>
</dbReference>
<sequence length="292" mass="31745">MFKDNLLKNKSILVTGGGTGLGKEMATHFASLGAKIYICGRRENVLKDTADEITSEYGSEVVYRPLDIRASADVDNYIEEIFQDQPLDGLVNNAAGNFISPTKDLSPKGFDAIANIVFHGTFYVTHSVGKRWIELNHPGSIISILATWVWTGSPYVVPSAMSKTGLHAMTQSLAAEWGKYKIRVNAIAPGPFPTKGAWDRLNPKSDGDNSMAEGTIPLGRVGKMSELQNLASFLMSDGCNYLTGQTIAIDGAQYLTGGGTFSGLSKLTDENWDEIRNMIKASNNKDKKDRKA</sequence>
<name>J5KB61_9GAMM</name>
<proteinExistence type="predicted"/>
<dbReference type="EMBL" id="JH611190">
    <property type="protein sequence ID" value="EJP72583.1"/>
    <property type="molecule type" value="Genomic_DNA"/>
</dbReference>
<dbReference type="Pfam" id="PF13561">
    <property type="entry name" value="adh_short_C2"/>
    <property type="match status" value="1"/>
</dbReference>
<protein>
    <submittedName>
        <fullName evidence="3">2,4-dienoyl-CoA reductase</fullName>
    </submittedName>
</protein>
<gene>
    <name evidence="3" type="ORF">NT02SARS_1128</name>
</gene>
<keyword evidence="1" id="KW-0521">NADP</keyword>
<keyword evidence="2" id="KW-0560">Oxidoreductase</keyword>
<dbReference type="SUPFAM" id="SSF51735">
    <property type="entry name" value="NAD(P)-binding Rossmann-fold domains"/>
    <property type="match status" value="1"/>
</dbReference>
<evidence type="ECO:0000313" key="4">
    <source>
        <dbReference type="Proteomes" id="UP000010116"/>
    </source>
</evidence>
<dbReference type="PANTHER" id="PTHR43296">
    <property type="entry name" value="PEROXISOMAL 2,4-DIENOYL-COA REDUCTASE"/>
    <property type="match status" value="1"/>
</dbReference>
<dbReference type="PRINTS" id="PR00081">
    <property type="entry name" value="GDHRDH"/>
</dbReference>
<dbReference type="Proteomes" id="UP000010116">
    <property type="component" value="Unassembled WGS sequence"/>
</dbReference>
<reference evidence="3 4" key="1">
    <citation type="journal article" date="2012" name="ISME J.">
        <title>Genomic insights to SAR86, an abundant and uncultivated marine bacterial lineage.</title>
        <authorList>
            <person name="Dupont C.L."/>
            <person name="Rusch D.B."/>
            <person name="Yooseph S."/>
            <person name="Lombardo M.J."/>
            <person name="Richter R.A."/>
            <person name="Valas R."/>
            <person name="Novotny M."/>
            <person name="Yee-Greenbaum J."/>
            <person name="Selengut J.D."/>
            <person name="Haft D.H."/>
            <person name="Halpern A.L."/>
            <person name="Lasken R.S."/>
            <person name="Nealson K."/>
            <person name="Friedman R."/>
            <person name="Venter J.C."/>
        </authorList>
    </citation>
    <scope>NUCLEOTIDE SEQUENCE [LARGE SCALE GENOMIC DNA]</scope>
</reference>
<evidence type="ECO:0000256" key="1">
    <source>
        <dbReference type="ARBA" id="ARBA00022857"/>
    </source>
</evidence>
<dbReference type="GO" id="GO:0008670">
    <property type="term" value="F:2,4-dienoyl-CoA reductase (NADPH) activity"/>
    <property type="evidence" value="ECO:0007669"/>
    <property type="project" value="InterPro"/>
</dbReference>
<evidence type="ECO:0000313" key="3">
    <source>
        <dbReference type="EMBL" id="EJP72583.1"/>
    </source>
</evidence>
<dbReference type="InterPro" id="IPR002347">
    <property type="entry name" value="SDR_fam"/>
</dbReference>
<dbReference type="HOGENOM" id="CLU_010194_1_2_6"/>
<dbReference type="PANTHER" id="PTHR43296:SF2">
    <property type="entry name" value="PEROXISOMAL 2,4-DIENOYL-COA REDUCTASE [(3E)-ENOYL-COA-PRODUCING]"/>
    <property type="match status" value="1"/>
</dbReference>
<dbReference type="Gene3D" id="3.40.50.720">
    <property type="entry name" value="NAD(P)-binding Rossmann-like Domain"/>
    <property type="match status" value="1"/>
</dbReference>
<dbReference type="CDD" id="cd05369">
    <property type="entry name" value="TER_DECR_SDR_a"/>
    <property type="match status" value="1"/>
</dbReference>